<reference evidence="4" key="1">
    <citation type="submission" date="2016-06" db="UniProtKB">
        <authorList>
            <consortium name="WormBaseParasite"/>
        </authorList>
    </citation>
    <scope>IDENTIFICATION</scope>
</reference>
<dbReference type="WBParaSite" id="ECPE_0000626401-mRNA-1">
    <property type="protein sequence ID" value="ECPE_0000626401-mRNA-1"/>
    <property type="gene ID" value="ECPE_0000626401"/>
</dbReference>
<dbReference type="EMBL" id="UZAN01043227">
    <property type="protein sequence ID" value="VDP77811.1"/>
    <property type="molecule type" value="Genomic_DNA"/>
</dbReference>
<protein>
    <submittedName>
        <fullName evidence="4">PTP_tm domain-containing protein</fullName>
    </submittedName>
</protein>
<keyword evidence="1" id="KW-0732">Signal</keyword>
<keyword evidence="3" id="KW-1185">Reference proteome</keyword>
<dbReference type="AlphaFoldDB" id="A0A183AH16"/>
<feature type="signal peptide" evidence="1">
    <location>
        <begin position="1"/>
        <end position="18"/>
    </location>
</feature>
<evidence type="ECO:0000313" key="4">
    <source>
        <dbReference type="WBParaSite" id="ECPE_0000626401-mRNA-1"/>
    </source>
</evidence>
<reference evidence="2 3" key="2">
    <citation type="submission" date="2018-11" db="EMBL/GenBank/DDBJ databases">
        <authorList>
            <consortium name="Pathogen Informatics"/>
        </authorList>
    </citation>
    <scope>NUCLEOTIDE SEQUENCE [LARGE SCALE GENOMIC DNA]</scope>
    <source>
        <strain evidence="2 3">Egypt</strain>
    </source>
</reference>
<evidence type="ECO:0000256" key="1">
    <source>
        <dbReference type="SAM" id="SignalP"/>
    </source>
</evidence>
<accession>A0A183AH16</accession>
<proteinExistence type="predicted"/>
<evidence type="ECO:0000313" key="3">
    <source>
        <dbReference type="Proteomes" id="UP000272942"/>
    </source>
</evidence>
<name>A0A183AH16_9TREM</name>
<sequence>MIYMHLALLASLEGFTQGTIFAFHSSSIDFIINREPVGEDRTFGRIRVKEHSDFDNEELYWVDPESPAYHVINVNPLTGDLTAVYPLNPQSYFVTIHAGSRNEKHHSTVEVHLHVECFAGSKMWNNALGWSRINLSYENQNDELRLWEVLKSETSGATLAPMNPRHFELGYRITLQQFGCIPPIRITCNPSKGIKLTNMKLESVGGGMKCPSVTSDRMSEYQLLAQFWATTPYHMSNVSGLVITKVSTDQESHYCKFPP</sequence>
<feature type="chain" id="PRO_5043138038" evidence="1">
    <location>
        <begin position="19"/>
        <end position="259"/>
    </location>
</feature>
<gene>
    <name evidence="2" type="ORF">ECPE_LOCUS6251</name>
</gene>
<evidence type="ECO:0000313" key="2">
    <source>
        <dbReference type="EMBL" id="VDP77811.1"/>
    </source>
</evidence>
<dbReference type="Proteomes" id="UP000272942">
    <property type="component" value="Unassembled WGS sequence"/>
</dbReference>
<organism evidence="4">
    <name type="scientific">Echinostoma caproni</name>
    <dbReference type="NCBI Taxonomy" id="27848"/>
    <lineage>
        <taxon>Eukaryota</taxon>
        <taxon>Metazoa</taxon>
        <taxon>Spiralia</taxon>
        <taxon>Lophotrochozoa</taxon>
        <taxon>Platyhelminthes</taxon>
        <taxon>Trematoda</taxon>
        <taxon>Digenea</taxon>
        <taxon>Plagiorchiida</taxon>
        <taxon>Echinostomata</taxon>
        <taxon>Echinostomatoidea</taxon>
        <taxon>Echinostomatidae</taxon>
        <taxon>Echinostoma</taxon>
    </lineage>
</organism>